<dbReference type="PANTHER" id="PTHR22916">
    <property type="entry name" value="GLYCOSYLTRANSFERASE"/>
    <property type="match status" value="1"/>
</dbReference>
<dbReference type="InterPro" id="IPR029044">
    <property type="entry name" value="Nucleotide-diphossugar_trans"/>
</dbReference>
<dbReference type="CDD" id="cd00761">
    <property type="entry name" value="Glyco_tranf_GTA_type"/>
    <property type="match status" value="1"/>
</dbReference>
<protein>
    <recommendedName>
        <fullName evidence="1">Glycosyltransferase 2-like domain-containing protein</fullName>
    </recommendedName>
</protein>
<dbReference type="PANTHER" id="PTHR22916:SF56">
    <property type="entry name" value="GLYCOSYL TRANSFERASE"/>
    <property type="match status" value="1"/>
</dbReference>
<dbReference type="SUPFAM" id="SSF53448">
    <property type="entry name" value="Nucleotide-diphospho-sugar transferases"/>
    <property type="match status" value="1"/>
</dbReference>
<dbReference type="Gene3D" id="3.90.550.10">
    <property type="entry name" value="Spore Coat Polysaccharide Biosynthesis Protein SpsA, Chain A"/>
    <property type="match status" value="1"/>
</dbReference>
<dbReference type="Proteomes" id="UP000017837">
    <property type="component" value="Unassembled WGS sequence"/>
</dbReference>
<proteinExistence type="predicted"/>
<dbReference type="AlphaFoldDB" id="V4PV37"/>
<evidence type="ECO:0000259" key="1">
    <source>
        <dbReference type="Pfam" id="PF00535"/>
    </source>
</evidence>
<dbReference type="Pfam" id="PF00535">
    <property type="entry name" value="Glycos_transf_2"/>
    <property type="match status" value="1"/>
</dbReference>
<gene>
    <name evidence="2" type="ORF">ABENE_13760</name>
</gene>
<dbReference type="eggNOG" id="COG0463">
    <property type="taxonomic scope" value="Bacteria"/>
</dbReference>
<accession>V4PV37</accession>
<dbReference type="InterPro" id="IPR001173">
    <property type="entry name" value="Glyco_trans_2-like"/>
</dbReference>
<feature type="domain" description="Glycosyltransferase 2-like" evidence="1">
    <location>
        <begin position="7"/>
        <end position="142"/>
    </location>
</feature>
<dbReference type="GO" id="GO:0016758">
    <property type="term" value="F:hexosyltransferase activity"/>
    <property type="evidence" value="ECO:0007669"/>
    <property type="project" value="UniProtKB-ARBA"/>
</dbReference>
<sequence>MAPRLTIGLIIYNGATSARTCIDSLLSQSFTDFELLIFDNGSTDGTSEICEEYASRDSRVRHVRHPETVPQSVNFRGVLMAAQTQYFMWAADDDVWGPKFAELCISELDRHPNAVACCTKVIFRYPDGSERPARGTFPIRGNADHRVSTYLTNPRDSARLYGVYRTAALQASYPEGISMFAYDWLVVALSMLQGDHLEVDEFQLLRSGHAPGKYFEKYDRHFVREKNLTGLLSWALPLLPFSKELKKRLPNSSWGASYWRVVRLNLLQTLLLLKWKFPALSFLFSIAKRADRTFAGQPK</sequence>
<dbReference type="PATRIC" id="fig|1121022.4.peg.2799"/>
<evidence type="ECO:0000313" key="3">
    <source>
        <dbReference type="Proteomes" id="UP000017837"/>
    </source>
</evidence>
<reference evidence="2 3" key="1">
    <citation type="journal article" date="2014" name="Nature">
        <title>Sequential evolution of bacterial morphology by co-option of a developmental regulator.</title>
        <authorList>
            <person name="Jiang C."/>
            <person name="Brown P.J."/>
            <person name="Ducret A."/>
            <person name="Brun Y.V."/>
        </authorList>
    </citation>
    <scope>NUCLEOTIDE SEQUENCE [LARGE SCALE GENOMIC DNA]</scope>
    <source>
        <strain evidence="2 3">DSM 16100</strain>
    </source>
</reference>
<evidence type="ECO:0000313" key="2">
    <source>
        <dbReference type="EMBL" id="ESQ89440.1"/>
    </source>
</evidence>
<keyword evidence="3" id="KW-1185">Reference proteome</keyword>
<comment type="caution">
    <text evidence="2">The sequence shown here is derived from an EMBL/GenBank/DDBJ whole genome shotgun (WGS) entry which is preliminary data.</text>
</comment>
<dbReference type="RefSeq" id="WP_018082937.1">
    <property type="nucleotide sequence ID" value="NZ_AQWM01000021.1"/>
</dbReference>
<organism evidence="2 3">
    <name type="scientific">Asticcacaulis benevestitus DSM 16100 = ATCC BAA-896</name>
    <dbReference type="NCBI Taxonomy" id="1121022"/>
    <lineage>
        <taxon>Bacteria</taxon>
        <taxon>Pseudomonadati</taxon>
        <taxon>Pseudomonadota</taxon>
        <taxon>Alphaproteobacteria</taxon>
        <taxon>Caulobacterales</taxon>
        <taxon>Caulobacteraceae</taxon>
        <taxon>Asticcacaulis</taxon>
    </lineage>
</organism>
<dbReference type="STRING" id="1121022.GCA_000376105_03267"/>
<dbReference type="OrthoDB" id="5291101at2"/>
<dbReference type="EMBL" id="AWGB01000029">
    <property type="protein sequence ID" value="ESQ89440.1"/>
    <property type="molecule type" value="Genomic_DNA"/>
</dbReference>
<name>V4PV37_9CAUL</name>